<keyword evidence="3" id="KW-0732">Signal</keyword>
<evidence type="ECO:0000256" key="1">
    <source>
        <dbReference type="ARBA" id="ARBA00009477"/>
    </source>
</evidence>
<dbReference type="OrthoDB" id="5318766at2"/>
<dbReference type="GO" id="GO:1990281">
    <property type="term" value="C:efflux pump complex"/>
    <property type="evidence" value="ECO:0007669"/>
    <property type="project" value="TreeGrafter"/>
</dbReference>
<protein>
    <submittedName>
        <fullName evidence="5">Efflux transporter, RND family, MFP subunit</fullName>
    </submittedName>
</protein>
<sequence length="350" mass="39787">MKKLLYALVFIFIMSSKLYAFDFDDDEIPHIVKKTRVPVKVFKPIEKISDITVEVPGQIDLSNVCAITSKTEGYITTYVGKGDSVKKGKVIAEIQNEILKTKVLSLKNKISLVKGELLNFNKKLKNYQELFQLGLISKNDLVNLKNTILNKKIELENLQHQLRILQFQENYSKIISPCNGYVLEIVPNKGYIKIGTQIAKVYNFQKTYLSLYLPIEYLSEIKTNKKLKVRILKKWYIGKIKEVIPITNGNLVEVKVSGINSLSLPLNYKFTAKISIKKLKGLVVPKEAIVIKDNKPILFIVKNNKAIMKQINVLKDLGNEVLVTGNLSSKDLIVISNSYRLQNGTEVTIR</sequence>
<dbReference type="AlphaFoldDB" id="F0S0B0"/>
<keyword evidence="6" id="KW-1185">Reference proteome</keyword>
<evidence type="ECO:0000259" key="4">
    <source>
        <dbReference type="Pfam" id="PF25989"/>
    </source>
</evidence>
<dbReference type="PANTHER" id="PTHR30469:SF15">
    <property type="entry name" value="HLYD FAMILY OF SECRETION PROTEINS"/>
    <property type="match status" value="1"/>
</dbReference>
<name>F0S0B0_DESTD</name>
<keyword evidence="2" id="KW-0175">Coiled coil</keyword>
<dbReference type="Gene3D" id="2.40.420.20">
    <property type="match status" value="1"/>
</dbReference>
<dbReference type="GO" id="GO:0015562">
    <property type="term" value="F:efflux transmembrane transporter activity"/>
    <property type="evidence" value="ECO:0007669"/>
    <property type="project" value="TreeGrafter"/>
</dbReference>
<dbReference type="FunCoup" id="F0S0B0">
    <property type="interactions" value="313"/>
</dbReference>
<dbReference type="Proteomes" id="UP000007102">
    <property type="component" value="Chromosome"/>
</dbReference>
<dbReference type="InParanoid" id="F0S0B0"/>
<dbReference type="InterPro" id="IPR058637">
    <property type="entry name" value="YknX-like_C"/>
</dbReference>
<proteinExistence type="inferred from homology"/>
<dbReference type="Gene3D" id="1.10.287.470">
    <property type="entry name" value="Helix hairpin bin"/>
    <property type="match status" value="1"/>
</dbReference>
<accession>F0S0B0</accession>
<reference evidence="5 6" key="1">
    <citation type="journal article" date="2011" name="Stand. Genomic Sci.">
        <title>Complete genome sequence of the thermophilic sulfur-reducer Desulfurobacterium thermolithotrophum type strain (BSA(T)) from a deep-sea hydrothermal vent.</title>
        <authorList>
            <person name="Goker M."/>
            <person name="Daligault H."/>
            <person name="Mwirichia R."/>
            <person name="Lapidus A."/>
            <person name="Lucas S."/>
            <person name="Deshpande S."/>
            <person name="Pagani I."/>
            <person name="Tapia R."/>
            <person name="Cheng J.F."/>
            <person name="Goodwin L."/>
            <person name="Pitluck S."/>
            <person name="Liolios K."/>
            <person name="Ivanova N."/>
            <person name="Mavromatis K."/>
            <person name="Mikhailova N."/>
            <person name="Pati A."/>
            <person name="Chen A."/>
            <person name="Palaniappan K."/>
            <person name="Han C."/>
            <person name="Land M."/>
            <person name="Hauser L."/>
            <person name="Pan C."/>
            <person name="Brambilla E.M."/>
            <person name="Rohde M."/>
            <person name="Spring S."/>
            <person name="Sikorski J."/>
            <person name="Wirth R."/>
            <person name="Detter J.C."/>
            <person name="Woyke T."/>
            <person name="Bristow J."/>
            <person name="Eisen J.A."/>
            <person name="Markowitz V."/>
            <person name="Hugenholtz P."/>
            <person name="Kyrpides N.C."/>
            <person name="Klenk H.P."/>
        </authorList>
    </citation>
    <scope>NUCLEOTIDE SEQUENCE [LARGE SCALE GENOMIC DNA]</scope>
    <source>
        <strain evidence="6">DSM 11699 / BSA</strain>
    </source>
</reference>
<dbReference type="RefSeq" id="WP_013638741.1">
    <property type="nucleotide sequence ID" value="NC_015185.1"/>
</dbReference>
<organism evidence="5 6">
    <name type="scientific">Desulfurobacterium thermolithotrophum (strain DSM 11699 / BSA)</name>
    <dbReference type="NCBI Taxonomy" id="868864"/>
    <lineage>
        <taxon>Bacteria</taxon>
        <taxon>Pseudomonadati</taxon>
        <taxon>Aquificota</taxon>
        <taxon>Aquificia</taxon>
        <taxon>Desulfurobacteriales</taxon>
        <taxon>Desulfurobacteriaceae</taxon>
        <taxon>Desulfurobacterium</taxon>
    </lineage>
</organism>
<dbReference type="PANTHER" id="PTHR30469">
    <property type="entry name" value="MULTIDRUG RESISTANCE PROTEIN MDTA"/>
    <property type="match status" value="1"/>
</dbReference>
<dbReference type="EMBL" id="CP002543">
    <property type="protein sequence ID" value="ADY73789.1"/>
    <property type="molecule type" value="Genomic_DNA"/>
</dbReference>
<dbReference type="KEGG" id="dte:Dester_1152"/>
<reference evidence="6" key="2">
    <citation type="submission" date="2011-02" db="EMBL/GenBank/DDBJ databases">
        <title>The complete genome of Desulfurobacterium thermolithotrophum DSM 11699.</title>
        <authorList>
            <consortium name="US DOE Joint Genome Institute (JGI-PGF)"/>
            <person name="Lucas S."/>
            <person name="Copeland A."/>
            <person name="Lapidus A."/>
            <person name="Bruce D."/>
            <person name="Goodwin L."/>
            <person name="Pitluck S."/>
            <person name="Kyrpides N."/>
            <person name="Mavromatis K."/>
            <person name="Pagani I."/>
            <person name="Ivanova N."/>
            <person name="Mikhailova N."/>
            <person name="Daligault H."/>
            <person name="Detter J.C."/>
            <person name="Tapia R."/>
            <person name="Han C."/>
            <person name="Land M."/>
            <person name="Hauser L."/>
            <person name="Markowitz V."/>
            <person name="Cheng J.-F."/>
            <person name="Hugenholtz P."/>
            <person name="Woyke T."/>
            <person name="Wu D."/>
            <person name="Spring S."/>
            <person name="Brambilla E."/>
            <person name="Klenk H.-P."/>
            <person name="Eisen J.A."/>
        </authorList>
    </citation>
    <scope>NUCLEOTIDE SEQUENCE [LARGE SCALE GENOMIC DNA]</scope>
    <source>
        <strain evidence="6">DSM 11699 / BSA</strain>
    </source>
</reference>
<feature type="domain" description="YknX-like C-terminal permuted SH3-like" evidence="4">
    <location>
        <begin position="281"/>
        <end position="349"/>
    </location>
</feature>
<evidence type="ECO:0000256" key="2">
    <source>
        <dbReference type="SAM" id="Coils"/>
    </source>
</evidence>
<dbReference type="HOGENOM" id="CLU_791624_0_0_0"/>
<evidence type="ECO:0000256" key="3">
    <source>
        <dbReference type="SAM" id="SignalP"/>
    </source>
</evidence>
<feature type="signal peptide" evidence="3">
    <location>
        <begin position="1"/>
        <end position="20"/>
    </location>
</feature>
<dbReference type="SUPFAM" id="SSF111369">
    <property type="entry name" value="HlyD-like secretion proteins"/>
    <property type="match status" value="1"/>
</dbReference>
<dbReference type="NCBIfam" id="TIGR01730">
    <property type="entry name" value="RND_mfp"/>
    <property type="match status" value="1"/>
</dbReference>
<dbReference type="Gene3D" id="2.40.50.100">
    <property type="match status" value="1"/>
</dbReference>
<dbReference type="Gene3D" id="2.40.30.170">
    <property type="match status" value="1"/>
</dbReference>
<evidence type="ECO:0000313" key="5">
    <source>
        <dbReference type="EMBL" id="ADY73789.1"/>
    </source>
</evidence>
<comment type="similarity">
    <text evidence="1">Belongs to the membrane fusion protein (MFP) (TC 8.A.1) family.</text>
</comment>
<evidence type="ECO:0000313" key="6">
    <source>
        <dbReference type="Proteomes" id="UP000007102"/>
    </source>
</evidence>
<feature type="chain" id="PRO_5003259843" evidence="3">
    <location>
        <begin position="21"/>
        <end position="350"/>
    </location>
</feature>
<dbReference type="Pfam" id="PF25989">
    <property type="entry name" value="YknX_C"/>
    <property type="match status" value="1"/>
</dbReference>
<dbReference type="InterPro" id="IPR006143">
    <property type="entry name" value="RND_pump_MFP"/>
</dbReference>
<gene>
    <name evidence="5" type="ordered locus">Dester_1152</name>
</gene>
<feature type="coiled-coil region" evidence="2">
    <location>
        <begin position="141"/>
        <end position="168"/>
    </location>
</feature>
<dbReference type="eggNOG" id="COG0845">
    <property type="taxonomic scope" value="Bacteria"/>
</dbReference>
<dbReference type="STRING" id="868864.Dester_1152"/>